<dbReference type="GO" id="GO:0005739">
    <property type="term" value="C:mitochondrion"/>
    <property type="evidence" value="ECO:0007669"/>
    <property type="project" value="TreeGrafter"/>
</dbReference>
<sequence>MNIIVAMCKNRGMGFKNTIPWHLSSDLQRFKYLTTSFENKNNVIMGRKTWDSLPNKYKPLPKRKNIIISSKKDIIKQENVIVYNDINLIKNHYTEINKNTWIIGGTQIYNYALENDLVNSILVTVIDNEFECDVFFPKIPSKFQLKYESPYKLENNIIYKYQQWVK</sequence>
<dbReference type="PANTHER" id="PTHR48069">
    <property type="entry name" value="DIHYDROFOLATE REDUCTASE"/>
    <property type="match status" value="1"/>
</dbReference>
<dbReference type="GO" id="GO:0046654">
    <property type="term" value="P:tetrahydrofolate biosynthetic process"/>
    <property type="evidence" value="ECO:0007669"/>
    <property type="project" value="InterPro"/>
</dbReference>
<dbReference type="InterPro" id="IPR024072">
    <property type="entry name" value="DHFR-like_dom_sf"/>
</dbReference>
<dbReference type="EC" id="1.5.1.3" evidence="2"/>
<evidence type="ECO:0000256" key="3">
    <source>
        <dbReference type="ARBA" id="ARBA00022563"/>
    </source>
</evidence>
<dbReference type="GO" id="GO:0050661">
    <property type="term" value="F:NADP binding"/>
    <property type="evidence" value="ECO:0007669"/>
    <property type="project" value="InterPro"/>
</dbReference>
<dbReference type="CDD" id="cd00209">
    <property type="entry name" value="DHFR"/>
    <property type="match status" value="1"/>
</dbReference>
<name>A0A6C0AL02_9ZZZZ</name>
<dbReference type="Pfam" id="PF00186">
    <property type="entry name" value="DHFR_1"/>
    <property type="match status" value="1"/>
</dbReference>
<organism evidence="7">
    <name type="scientific">viral metagenome</name>
    <dbReference type="NCBI Taxonomy" id="1070528"/>
    <lineage>
        <taxon>unclassified sequences</taxon>
        <taxon>metagenomes</taxon>
        <taxon>organismal metagenomes</taxon>
    </lineage>
</organism>
<dbReference type="AlphaFoldDB" id="A0A6C0AL02"/>
<dbReference type="PRINTS" id="PR00070">
    <property type="entry name" value="DHFR"/>
</dbReference>
<dbReference type="SUPFAM" id="SSF53597">
    <property type="entry name" value="Dihydrofolate reductase-like"/>
    <property type="match status" value="1"/>
</dbReference>
<accession>A0A6C0AL02</accession>
<dbReference type="GO" id="GO:0004146">
    <property type="term" value="F:dihydrofolate reductase activity"/>
    <property type="evidence" value="ECO:0007669"/>
    <property type="project" value="UniProtKB-EC"/>
</dbReference>
<keyword evidence="4" id="KW-0521">NADP</keyword>
<dbReference type="GO" id="GO:0006730">
    <property type="term" value="P:one-carbon metabolic process"/>
    <property type="evidence" value="ECO:0007669"/>
    <property type="project" value="UniProtKB-KW"/>
</dbReference>
<keyword evidence="3" id="KW-0554">One-carbon metabolism</keyword>
<evidence type="ECO:0000256" key="1">
    <source>
        <dbReference type="ARBA" id="ARBA00004903"/>
    </source>
</evidence>
<dbReference type="PROSITE" id="PS51330">
    <property type="entry name" value="DHFR_2"/>
    <property type="match status" value="1"/>
</dbReference>
<dbReference type="EMBL" id="MN740675">
    <property type="protein sequence ID" value="QHS80120.1"/>
    <property type="molecule type" value="Genomic_DNA"/>
</dbReference>
<dbReference type="PANTHER" id="PTHR48069:SF3">
    <property type="entry name" value="DIHYDROFOLATE REDUCTASE"/>
    <property type="match status" value="1"/>
</dbReference>
<dbReference type="Gene3D" id="3.40.430.10">
    <property type="entry name" value="Dihydrofolate Reductase, subunit A"/>
    <property type="match status" value="1"/>
</dbReference>
<feature type="domain" description="DHFR" evidence="6">
    <location>
        <begin position="1"/>
        <end position="166"/>
    </location>
</feature>
<evidence type="ECO:0000259" key="6">
    <source>
        <dbReference type="PROSITE" id="PS51330"/>
    </source>
</evidence>
<protein>
    <recommendedName>
        <fullName evidence="2">dihydrofolate reductase</fullName>
        <ecNumber evidence="2">1.5.1.3</ecNumber>
    </recommendedName>
</protein>
<dbReference type="InterPro" id="IPR012259">
    <property type="entry name" value="DHFR"/>
</dbReference>
<comment type="pathway">
    <text evidence="1">Cofactor biosynthesis; tetrahydrofolate biosynthesis; 5,6,7,8-tetrahydrofolate from 7,8-dihydrofolate: step 1/1.</text>
</comment>
<dbReference type="GO" id="GO:0046655">
    <property type="term" value="P:folic acid metabolic process"/>
    <property type="evidence" value="ECO:0007669"/>
    <property type="project" value="TreeGrafter"/>
</dbReference>
<keyword evidence="5" id="KW-0560">Oxidoreductase</keyword>
<reference evidence="7" key="1">
    <citation type="journal article" date="2020" name="Nature">
        <title>Giant virus diversity and host interactions through global metagenomics.</title>
        <authorList>
            <person name="Schulz F."/>
            <person name="Roux S."/>
            <person name="Paez-Espino D."/>
            <person name="Jungbluth S."/>
            <person name="Walsh D.A."/>
            <person name="Denef V.J."/>
            <person name="McMahon K.D."/>
            <person name="Konstantinidis K.T."/>
            <person name="Eloe-Fadrosh E.A."/>
            <person name="Kyrpides N.C."/>
            <person name="Woyke T."/>
        </authorList>
    </citation>
    <scope>NUCLEOTIDE SEQUENCE</scope>
    <source>
        <strain evidence="7">GVMAG-S-1039698-54</strain>
    </source>
</reference>
<dbReference type="InterPro" id="IPR001796">
    <property type="entry name" value="DHFR_dom"/>
</dbReference>
<evidence type="ECO:0000256" key="4">
    <source>
        <dbReference type="ARBA" id="ARBA00022857"/>
    </source>
</evidence>
<proteinExistence type="predicted"/>
<evidence type="ECO:0000256" key="5">
    <source>
        <dbReference type="ARBA" id="ARBA00023002"/>
    </source>
</evidence>
<evidence type="ECO:0000256" key="2">
    <source>
        <dbReference type="ARBA" id="ARBA00012856"/>
    </source>
</evidence>
<dbReference type="GO" id="GO:0046452">
    <property type="term" value="P:dihydrofolate metabolic process"/>
    <property type="evidence" value="ECO:0007669"/>
    <property type="project" value="TreeGrafter"/>
</dbReference>
<evidence type="ECO:0000313" key="7">
    <source>
        <dbReference type="EMBL" id="QHS80120.1"/>
    </source>
</evidence>